<evidence type="ECO:0000313" key="2">
    <source>
        <dbReference type="Proteomes" id="UP000319160"/>
    </source>
</evidence>
<dbReference type="Gene3D" id="3.40.50.1000">
    <property type="entry name" value="HAD superfamily/HAD-like"/>
    <property type="match status" value="1"/>
</dbReference>
<sequence>MNSTTWHSLDRGSLSLKEACNDFGSLLSVDPAVVEASLEEVQLSLTVNVQLVQTIRDLKASISDLKFYIMSNISKASFTLRPQTSRLTIVQEHYEIVRGFDLPWSAFTYIFASGFEGMRKPDLCSFQSIINKIGCRPSEVVMIDDTVENICAARSLGMHGILVNNKLAKSGGELRNLLQLPLPRARAFLKANSGNLHSVAEGHDEIIVRDNFAQLMIWEITGYEDIIYLNWPSGKLSGRQNFTNEKPNDKTINYHDVNNGLWNYFYDGPILTTPDFPPDADTTSIAYLSLPPHYLCDLADVQVVLDMMAKNIDQDGIMQEYFSEDRPRTVPEVCCNILRAFHHFGRGSDPRIKHTERWVIDCLKNKAFLNGSRHYSTPEAFLYFVACLYLDCSASLKKELEAVKSELCERISMPVNPLALAMRLSACQLVGIDSSLYKKDLATFLSLQEEDGGWPAGHFCRIGRTGQRIGNRGLTTALATKIIEHLR</sequence>
<proteinExistence type="predicted"/>
<organism evidence="1 2">
    <name type="scientific">Xylaria flabelliformis</name>
    <dbReference type="NCBI Taxonomy" id="2512241"/>
    <lineage>
        <taxon>Eukaryota</taxon>
        <taxon>Fungi</taxon>
        <taxon>Dikarya</taxon>
        <taxon>Ascomycota</taxon>
        <taxon>Pezizomycotina</taxon>
        <taxon>Sordariomycetes</taxon>
        <taxon>Xylariomycetidae</taxon>
        <taxon>Xylariales</taxon>
        <taxon>Xylariaceae</taxon>
        <taxon>Xylaria</taxon>
    </lineage>
</organism>
<dbReference type="InterPro" id="IPR008930">
    <property type="entry name" value="Terpenoid_cyclase/PrenylTrfase"/>
</dbReference>
<reference evidence="2" key="1">
    <citation type="submission" date="2019-06" db="EMBL/GenBank/DDBJ databases">
        <title>Draft genome sequence of the griseofulvin-producing fungus Xylaria cubensis strain G536.</title>
        <authorList>
            <person name="Mead M.E."/>
            <person name="Raja H.A."/>
            <person name="Steenwyk J.L."/>
            <person name="Knowles S.L."/>
            <person name="Oberlies N.H."/>
            <person name="Rokas A."/>
        </authorList>
    </citation>
    <scope>NUCLEOTIDE SEQUENCE [LARGE SCALE GENOMIC DNA]</scope>
    <source>
        <strain evidence="2">G536</strain>
    </source>
</reference>
<dbReference type="SUPFAM" id="SSF56784">
    <property type="entry name" value="HAD-like"/>
    <property type="match status" value="1"/>
</dbReference>
<evidence type="ECO:0000313" key="1">
    <source>
        <dbReference type="EMBL" id="TRX89219.1"/>
    </source>
</evidence>
<dbReference type="InterPro" id="IPR006439">
    <property type="entry name" value="HAD-SF_hydro_IA"/>
</dbReference>
<accession>A0A553HMN3</accession>
<dbReference type="OrthoDB" id="2012566at2759"/>
<dbReference type="PANTHER" id="PTHR43611">
    <property type="entry name" value="ALPHA-D-GLUCOSE 1-PHOSPHATE PHOSPHATASE"/>
    <property type="match status" value="1"/>
</dbReference>
<dbReference type="InterPro" id="IPR036412">
    <property type="entry name" value="HAD-like_sf"/>
</dbReference>
<gene>
    <name evidence="1" type="ORF">FHL15_009917</name>
</gene>
<protein>
    <submittedName>
        <fullName evidence="1">Uncharacterized protein</fullName>
    </submittedName>
</protein>
<dbReference type="Pfam" id="PF13242">
    <property type="entry name" value="Hydrolase_like"/>
    <property type="match status" value="1"/>
</dbReference>
<dbReference type="NCBIfam" id="TIGR01509">
    <property type="entry name" value="HAD-SF-IA-v3"/>
    <property type="match status" value="1"/>
</dbReference>
<name>A0A553HMN3_9PEZI</name>
<dbReference type="AlphaFoldDB" id="A0A553HMN3"/>
<dbReference type="SUPFAM" id="SSF48239">
    <property type="entry name" value="Terpenoid cyclases/Protein prenyltransferases"/>
    <property type="match status" value="1"/>
</dbReference>
<dbReference type="EMBL" id="VFLP01000071">
    <property type="protein sequence ID" value="TRX89219.1"/>
    <property type="molecule type" value="Genomic_DNA"/>
</dbReference>
<dbReference type="InterPro" id="IPR023214">
    <property type="entry name" value="HAD_sf"/>
</dbReference>
<dbReference type="STRING" id="2512241.A0A553HMN3"/>
<comment type="caution">
    <text evidence="1">The sequence shown here is derived from an EMBL/GenBank/DDBJ whole genome shotgun (WGS) entry which is preliminary data.</text>
</comment>
<dbReference type="PANTHER" id="PTHR43611:SF3">
    <property type="entry name" value="FLAVIN MONONUCLEOTIDE HYDROLASE 1, CHLOROPLATIC"/>
    <property type="match status" value="1"/>
</dbReference>
<dbReference type="Proteomes" id="UP000319160">
    <property type="component" value="Unassembled WGS sequence"/>
</dbReference>
<dbReference type="GO" id="GO:0016791">
    <property type="term" value="F:phosphatase activity"/>
    <property type="evidence" value="ECO:0007669"/>
    <property type="project" value="UniProtKB-ARBA"/>
</dbReference>
<keyword evidence="2" id="KW-1185">Reference proteome</keyword>